<feature type="compositionally biased region" description="Polar residues" evidence="12">
    <location>
        <begin position="378"/>
        <end position="388"/>
    </location>
</feature>
<evidence type="ECO:0000256" key="5">
    <source>
        <dbReference type="ARBA" id="ARBA00022833"/>
    </source>
</evidence>
<dbReference type="GO" id="GO:0006355">
    <property type="term" value="P:regulation of DNA-templated transcription"/>
    <property type="evidence" value="ECO:0007669"/>
    <property type="project" value="UniProtKB-UniRule"/>
</dbReference>
<dbReference type="InterPro" id="IPR001841">
    <property type="entry name" value="Znf_RING"/>
</dbReference>
<evidence type="ECO:0000256" key="1">
    <source>
        <dbReference type="ARBA" id="ARBA00004123"/>
    </source>
</evidence>
<evidence type="ECO:0000256" key="13">
    <source>
        <dbReference type="SAM" id="Phobius"/>
    </source>
</evidence>
<feature type="domain" description="RING-type" evidence="15">
    <location>
        <begin position="411"/>
        <end position="458"/>
    </location>
</feature>
<keyword evidence="3 11" id="KW-0479">Metal-binding</keyword>
<evidence type="ECO:0000313" key="17">
    <source>
        <dbReference type="Proteomes" id="UP001604336"/>
    </source>
</evidence>
<dbReference type="Proteomes" id="UP001604336">
    <property type="component" value="Unassembled WGS sequence"/>
</dbReference>
<keyword evidence="17" id="KW-1185">Reference proteome</keyword>
<protein>
    <recommendedName>
        <fullName evidence="11">PHD finger protein ALFIN-LIKE</fullName>
    </recommendedName>
</protein>
<dbReference type="InterPro" id="IPR044104">
    <property type="entry name" value="PHD_AL_plant"/>
</dbReference>
<keyword evidence="7 11" id="KW-0805">Transcription regulation</keyword>
<dbReference type="AlphaFoldDB" id="A0ABD1P9Q1"/>
<feature type="domain" description="PHD-type" evidence="14">
    <location>
        <begin position="194"/>
        <end position="246"/>
    </location>
</feature>
<dbReference type="InterPro" id="IPR019787">
    <property type="entry name" value="Znf_PHD-finger"/>
</dbReference>
<dbReference type="PANTHER" id="PTHR12321">
    <property type="entry name" value="CPG BINDING PROTEIN"/>
    <property type="match status" value="1"/>
</dbReference>
<sequence>MAGNVNPEVQITVEDIFNDFKGRRAGIIKALTEDVENLYQQCDPEKEDLCLFGFPNGTWEVKPPVEMVPSELPEPVLGINFERDRTRMEDNNWLSIVAAFSDSWILSVAFRFAAGRFGKIERNKLFQMINNLPTIAEVVSAAIKKTTNVAAAAQDNSSKNKSSVRMQSLQSEPEHKEVKMSASKEEVKSDDQKESLCGACGDNYNEDGFWICCDICDKWFHGTCVKITPSEAGRIKEYKCPTCCNKRAKIIRREQTGTTNINEGEKKKLCLFGHPNGTWEVKPPTEMVPSNLPEPILGINFARDRMQEKEWLLQVAVSCDVWLLSIAFYYAAAYGFGKSERNRLFQMINHLPTIAEVVRRSNKQAKEVADATAHDNSSENISSGITMASNKEELTSSEEEVESDEPLATPCGVCGDIYVNDGFWFFCLECESWFHGTCVKIKPSRAPHNKHYKCPTCNNDRANVEYTVSEIEDQVQLIEKD</sequence>
<dbReference type="SMART" id="SM00184">
    <property type="entry name" value="RING"/>
    <property type="match status" value="2"/>
</dbReference>
<dbReference type="InterPro" id="IPR019786">
    <property type="entry name" value="Zinc_finger_PHD-type_CS"/>
</dbReference>
<dbReference type="GO" id="GO:0006325">
    <property type="term" value="P:chromatin organization"/>
    <property type="evidence" value="ECO:0007669"/>
    <property type="project" value="UniProtKB-UniRule"/>
</dbReference>
<dbReference type="InterPro" id="IPR013083">
    <property type="entry name" value="Znf_RING/FYVE/PHD"/>
</dbReference>
<dbReference type="PROSITE" id="PS50089">
    <property type="entry name" value="ZF_RING_2"/>
    <property type="match status" value="1"/>
</dbReference>
<feature type="compositionally biased region" description="Polar residues" evidence="12">
    <location>
        <begin position="151"/>
        <end position="171"/>
    </location>
</feature>
<name>A0ABD1P9Q1_9LAMI</name>
<evidence type="ECO:0000256" key="11">
    <source>
        <dbReference type="RuleBase" id="RU369089"/>
    </source>
</evidence>
<evidence type="ECO:0000256" key="9">
    <source>
        <dbReference type="ARBA" id="ARBA00023242"/>
    </source>
</evidence>
<keyword evidence="9 11" id="KW-0539">Nucleus</keyword>
<dbReference type="InterPro" id="IPR045104">
    <property type="entry name" value="Alfin"/>
</dbReference>
<comment type="subcellular location">
    <subcellularLocation>
        <location evidence="1 11">Nucleus</location>
    </subcellularLocation>
</comment>
<dbReference type="GO" id="GO:0005634">
    <property type="term" value="C:nucleus"/>
    <property type="evidence" value="ECO:0007669"/>
    <property type="project" value="UniProtKB-SubCell"/>
</dbReference>
<evidence type="ECO:0000256" key="7">
    <source>
        <dbReference type="ARBA" id="ARBA00023015"/>
    </source>
</evidence>
<feature type="compositionally biased region" description="Basic and acidic residues" evidence="12">
    <location>
        <begin position="366"/>
        <end position="377"/>
    </location>
</feature>
<dbReference type="SMART" id="SM00249">
    <property type="entry name" value="PHD"/>
    <property type="match status" value="2"/>
</dbReference>
<dbReference type="GO" id="GO:0042393">
    <property type="term" value="F:histone binding"/>
    <property type="evidence" value="ECO:0007669"/>
    <property type="project" value="UniProtKB-UniRule"/>
</dbReference>
<evidence type="ECO:0000256" key="6">
    <source>
        <dbReference type="ARBA" id="ARBA00022853"/>
    </source>
</evidence>
<comment type="function">
    <text evidence="11">Histone-binding component that specifically recognizes H3 tails trimethylated on 'Lys-4' (H3K4me3), which mark transcription start sites of virtually all active genes.</text>
</comment>
<proteinExistence type="inferred from homology"/>
<evidence type="ECO:0000259" key="15">
    <source>
        <dbReference type="PROSITE" id="PS50089"/>
    </source>
</evidence>
<comment type="subunit">
    <text evidence="11">Interacts with H3K4me3 and to a lesser extent with H3K4me2.</text>
</comment>
<evidence type="ECO:0000256" key="3">
    <source>
        <dbReference type="ARBA" id="ARBA00022723"/>
    </source>
</evidence>
<keyword evidence="8 11" id="KW-0804">Transcription</keyword>
<gene>
    <name evidence="16" type="ORF">Adt_44040</name>
</gene>
<keyword evidence="6 11" id="KW-0156">Chromatin regulator</keyword>
<dbReference type="CDD" id="cd15613">
    <property type="entry name" value="PHD_AL_plant"/>
    <property type="match status" value="1"/>
</dbReference>
<evidence type="ECO:0000259" key="14">
    <source>
        <dbReference type="PROSITE" id="PS50016"/>
    </source>
</evidence>
<dbReference type="FunFam" id="3.30.40.10:FF:000306">
    <property type="entry name" value="PHD finger alfin-like protein"/>
    <property type="match status" value="1"/>
</dbReference>
<keyword evidence="13" id="KW-0812">Transmembrane</keyword>
<evidence type="ECO:0000256" key="2">
    <source>
        <dbReference type="ARBA" id="ARBA00010445"/>
    </source>
</evidence>
<dbReference type="SUPFAM" id="SSF57903">
    <property type="entry name" value="FYVE/PHD zinc finger"/>
    <property type="match status" value="2"/>
</dbReference>
<organism evidence="16 17">
    <name type="scientific">Abeliophyllum distichum</name>
    <dbReference type="NCBI Taxonomy" id="126358"/>
    <lineage>
        <taxon>Eukaryota</taxon>
        <taxon>Viridiplantae</taxon>
        <taxon>Streptophyta</taxon>
        <taxon>Embryophyta</taxon>
        <taxon>Tracheophyta</taxon>
        <taxon>Spermatophyta</taxon>
        <taxon>Magnoliopsida</taxon>
        <taxon>eudicotyledons</taxon>
        <taxon>Gunneridae</taxon>
        <taxon>Pentapetalae</taxon>
        <taxon>asterids</taxon>
        <taxon>lamiids</taxon>
        <taxon>Lamiales</taxon>
        <taxon>Oleaceae</taxon>
        <taxon>Forsythieae</taxon>
        <taxon>Abeliophyllum</taxon>
    </lineage>
</organism>
<dbReference type="Pfam" id="PF12165">
    <property type="entry name" value="Alfin"/>
    <property type="match status" value="2"/>
</dbReference>
<evidence type="ECO:0000256" key="4">
    <source>
        <dbReference type="ARBA" id="ARBA00022771"/>
    </source>
</evidence>
<keyword evidence="5 11" id="KW-0862">Zinc</keyword>
<evidence type="ECO:0000256" key="8">
    <source>
        <dbReference type="ARBA" id="ARBA00023163"/>
    </source>
</evidence>
<accession>A0ABD1P9Q1</accession>
<dbReference type="Pfam" id="PF00628">
    <property type="entry name" value="PHD"/>
    <property type="match status" value="2"/>
</dbReference>
<reference evidence="17" key="1">
    <citation type="submission" date="2024-07" db="EMBL/GenBank/DDBJ databases">
        <title>Two chromosome-level genome assemblies of Korean endemic species Abeliophyllum distichum and Forsythia ovata (Oleaceae).</title>
        <authorList>
            <person name="Jang H."/>
        </authorList>
    </citation>
    <scope>NUCLEOTIDE SEQUENCE [LARGE SCALE GENOMIC DNA]</scope>
</reference>
<feature type="compositionally biased region" description="Basic and acidic residues" evidence="12">
    <location>
        <begin position="172"/>
        <end position="186"/>
    </location>
</feature>
<evidence type="ECO:0000256" key="12">
    <source>
        <dbReference type="SAM" id="MobiDB-lite"/>
    </source>
</evidence>
<dbReference type="EMBL" id="JBFOLK010000014">
    <property type="protein sequence ID" value="KAL2460620.1"/>
    <property type="molecule type" value="Genomic_DNA"/>
</dbReference>
<dbReference type="InterPro" id="IPR011011">
    <property type="entry name" value="Znf_FYVE_PHD"/>
</dbReference>
<dbReference type="Gene3D" id="3.30.40.10">
    <property type="entry name" value="Zinc/RING finger domain, C3HC4 (zinc finger)"/>
    <property type="match status" value="2"/>
</dbReference>
<dbReference type="InterPro" id="IPR001965">
    <property type="entry name" value="Znf_PHD"/>
</dbReference>
<keyword evidence="13" id="KW-0472">Membrane</keyword>
<comment type="similarity">
    <text evidence="2 11">Belongs to the Alfin family.</text>
</comment>
<keyword evidence="4 10" id="KW-0863">Zinc-finger</keyword>
<dbReference type="PANTHER" id="PTHR12321:SF60">
    <property type="entry name" value="PHD FINGER PROTEIN ALFIN-LIKE 6"/>
    <property type="match status" value="1"/>
</dbReference>
<dbReference type="PROSITE" id="PS01359">
    <property type="entry name" value="ZF_PHD_1"/>
    <property type="match status" value="2"/>
</dbReference>
<feature type="transmembrane region" description="Helical" evidence="13">
    <location>
        <begin position="93"/>
        <end position="114"/>
    </location>
</feature>
<keyword evidence="13" id="KW-1133">Transmembrane helix</keyword>
<dbReference type="GO" id="GO:0008270">
    <property type="term" value="F:zinc ion binding"/>
    <property type="evidence" value="ECO:0007669"/>
    <property type="project" value="UniProtKB-KW"/>
</dbReference>
<comment type="domain">
    <text evidence="11">The PHD-type zinc finger mediates the binding to H3K4me3.</text>
</comment>
<dbReference type="InterPro" id="IPR021998">
    <property type="entry name" value="Alfin_N"/>
</dbReference>
<feature type="domain" description="PHD-type" evidence="14">
    <location>
        <begin position="408"/>
        <end position="460"/>
    </location>
</feature>
<dbReference type="PROSITE" id="PS50016">
    <property type="entry name" value="ZF_PHD_2"/>
    <property type="match status" value="2"/>
</dbReference>
<evidence type="ECO:0000256" key="10">
    <source>
        <dbReference type="PROSITE-ProRule" id="PRU00175"/>
    </source>
</evidence>
<feature type="region of interest" description="Disordered" evidence="12">
    <location>
        <begin position="151"/>
        <end position="186"/>
    </location>
</feature>
<feature type="region of interest" description="Disordered" evidence="12">
    <location>
        <begin position="366"/>
        <end position="403"/>
    </location>
</feature>
<evidence type="ECO:0000313" key="16">
    <source>
        <dbReference type="EMBL" id="KAL2460620.1"/>
    </source>
</evidence>
<comment type="caution">
    <text evidence="16">The sequence shown here is derived from an EMBL/GenBank/DDBJ whole genome shotgun (WGS) entry which is preliminary data.</text>
</comment>